<reference evidence="2 3" key="1">
    <citation type="submission" date="2015-07" db="EMBL/GenBank/DDBJ databases">
        <title>The genome of Pseudoloma neurophilia, a relevant intracellular parasite of the zebrafish.</title>
        <authorList>
            <person name="Ndikumana S."/>
            <person name="Pelin A."/>
            <person name="Sanders J."/>
            <person name="Corradi N."/>
        </authorList>
    </citation>
    <scope>NUCLEOTIDE SEQUENCE [LARGE SCALE GENOMIC DNA]</scope>
    <source>
        <strain evidence="2 3">MK1</strain>
    </source>
</reference>
<dbReference type="Proteomes" id="UP000051530">
    <property type="component" value="Unassembled WGS sequence"/>
</dbReference>
<protein>
    <submittedName>
        <fullName evidence="2">Uncharacterized protein</fullName>
    </submittedName>
</protein>
<gene>
    <name evidence="2" type="ORF">M153_3930006449</name>
</gene>
<comment type="caution">
    <text evidence="2">The sequence shown here is derived from an EMBL/GenBank/DDBJ whole genome shotgun (WGS) entry which is preliminary data.</text>
</comment>
<evidence type="ECO:0000313" key="3">
    <source>
        <dbReference type="Proteomes" id="UP000051530"/>
    </source>
</evidence>
<name>A0A0R0LXN1_9MICR</name>
<evidence type="ECO:0000256" key="1">
    <source>
        <dbReference type="SAM" id="MobiDB-lite"/>
    </source>
</evidence>
<dbReference type="AlphaFoldDB" id="A0A0R0LXN1"/>
<feature type="region of interest" description="Disordered" evidence="1">
    <location>
        <begin position="190"/>
        <end position="209"/>
    </location>
</feature>
<accession>A0A0R0LXN1</accession>
<dbReference type="EMBL" id="LGUB01000142">
    <property type="protein sequence ID" value="KRH94073.1"/>
    <property type="molecule type" value="Genomic_DNA"/>
</dbReference>
<proteinExistence type="predicted"/>
<evidence type="ECO:0000313" key="2">
    <source>
        <dbReference type="EMBL" id="KRH94073.1"/>
    </source>
</evidence>
<keyword evidence="3" id="KW-1185">Reference proteome</keyword>
<dbReference type="VEuPathDB" id="MicrosporidiaDB:M153_3930006449"/>
<organism evidence="2 3">
    <name type="scientific">Pseudoloma neurophilia</name>
    <dbReference type="NCBI Taxonomy" id="146866"/>
    <lineage>
        <taxon>Eukaryota</taxon>
        <taxon>Fungi</taxon>
        <taxon>Fungi incertae sedis</taxon>
        <taxon>Microsporidia</taxon>
        <taxon>Pseudoloma</taxon>
    </lineage>
</organism>
<sequence length="249" mass="28431">MLQFHTETLKRLVQFKQSNDETVGLDILVLYLDSETYFTCGSLYDSIYSFKNSAISKKETLASLRRQIKENFILKRYFLVNDEIREDNMTYSILEKQSNKNDLFLITLKDDSLINKLFSGNEIPELLSTQRKNAIFKHFTKNTTKKNSVSKNNTSIETRTGNTSLAITEKFTQEETKSVETLSLPGIVQTPSEERTSNENALSIDFPVNPQSSDKINNLETTLNPFENTAAGQLFFLNPVRMNLQVLVG</sequence>